<keyword evidence="3" id="KW-1185">Reference proteome</keyword>
<dbReference type="AlphaFoldDB" id="A0AAD4VBK2"/>
<gene>
    <name evidence="2" type="ORF">L3X38_040635</name>
</gene>
<evidence type="ECO:0000259" key="1">
    <source>
        <dbReference type="Pfam" id="PF03732"/>
    </source>
</evidence>
<reference evidence="2 3" key="1">
    <citation type="journal article" date="2022" name="G3 (Bethesda)">
        <title>Whole-genome sequence and methylome profiling of the almond [Prunus dulcis (Mill.) D.A. Webb] cultivar 'Nonpareil'.</title>
        <authorList>
            <person name="D'Amico-Willman K.M."/>
            <person name="Ouma W.Z."/>
            <person name="Meulia T."/>
            <person name="Sideli G.M."/>
            <person name="Gradziel T.M."/>
            <person name="Fresnedo-Ramirez J."/>
        </authorList>
    </citation>
    <scope>NUCLEOTIDE SEQUENCE [LARGE SCALE GENOMIC DNA]</scope>
    <source>
        <strain evidence="2">Clone GOH B32 T37-40</strain>
    </source>
</reference>
<protein>
    <recommendedName>
        <fullName evidence="1">Retrotransposon gag domain-containing protein</fullName>
    </recommendedName>
</protein>
<accession>A0AAD4VBK2</accession>
<dbReference type="Pfam" id="PF03732">
    <property type="entry name" value="Retrotrans_gag"/>
    <property type="match status" value="1"/>
</dbReference>
<dbReference type="PANTHER" id="PTHR33223:SF11">
    <property type="entry name" value="ELEMENT PROTEIN, PUTATIVE-RELATED"/>
    <property type="match status" value="1"/>
</dbReference>
<dbReference type="Proteomes" id="UP001054821">
    <property type="component" value="Chromosome 7"/>
</dbReference>
<dbReference type="EMBL" id="JAJFAZ020000007">
    <property type="protein sequence ID" value="KAI5320927.1"/>
    <property type="molecule type" value="Genomic_DNA"/>
</dbReference>
<dbReference type="PANTHER" id="PTHR33223">
    <property type="entry name" value="CCHC-TYPE DOMAIN-CONTAINING PROTEIN"/>
    <property type="match status" value="1"/>
</dbReference>
<evidence type="ECO:0000313" key="2">
    <source>
        <dbReference type="EMBL" id="KAI5320927.1"/>
    </source>
</evidence>
<name>A0AAD4VBK2_PRUDU</name>
<proteinExistence type="predicted"/>
<feature type="domain" description="Retrotransposon gag" evidence="1">
    <location>
        <begin position="312"/>
        <end position="398"/>
    </location>
</feature>
<comment type="caution">
    <text evidence="2">The sequence shown here is derived from an EMBL/GenBank/DDBJ whole genome shotgun (WGS) entry which is preliminary data.</text>
</comment>
<sequence>MAPQVTVYFPKLPAGSPKRVGHRVTFTVDHAPVVNDVSKASPKIKTSKAFVKVTKTQLMKSPSKNSIRNASKRAARAFKKKTTQANSFELIEIIPVVAVKAHVSKIVKSIRRKVNDSIATPIITQIMIGSIPITLTTTESVMVEVSSPSKSKEGSKKQIVEVQDHLTLGASPKSLSVSRPYTGPVTRTRARALSLQSLEAIPLQRNKSDCHAQLVTQFQGLYINEESESFENMPVMVTEGIREFQMSISPPILGYRKPYPAHYDALPFPKGYQKPTFDKFDGLNGSPHEHLAHFSSACGETSQLDALLIRQFVQSLKGSALTWYTQLPPGSILTWDDMQKVFLAQFVSSKKKVSLIDLAKTTQKLGESANDFIMRWRSLNLECTEKITEQSAVQMCYNNLLLEIATFVATAEPQSFDALVSKASNVEIQIARQKTTTKIQIGEKKSEGKKTFKKGESIATFVKTDKKNDKGKGKEETRRLTLKERKEVKYTFDDEDVETILDELLAAKAIKLQD</sequence>
<evidence type="ECO:0000313" key="3">
    <source>
        <dbReference type="Proteomes" id="UP001054821"/>
    </source>
</evidence>
<dbReference type="InterPro" id="IPR005162">
    <property type="entry name" value="Retrotrans_gag_dom"/>
</dbReference>
<organism evidence="2 3">
    <name type="scientific">Prunus dulcis</name>
    <name type="common">Almond</name>
    <name type="synonym">Amygdalus dulcis</name>
    <dbReference type="NCBI Taxonomy" id="3755"/>
    <lineage>
        <taxon>Eukaryota</taxon>
        <taxon>Viridiplantae</taxon>
        <taxon>Streptophyta</taxon>
        <taxon>Embryophyta</taxon>
        <taxon>Tracheophyta</taxon>
        <taxon>Spermatophyta</taxon>
        <taxon>Magnoliopsida</taxon>
        <taxon>eudicotyledons</taxon>
        <taxon>Gunneridae</taxon>
        <taxon>Pentapetalae</taxon>
        <taxon>rosids</taxon>
        <taxon>fabids</taxon>
        <taxon>Rosales</taxon>
        <taxon>Rosaceae</taxon>
        <taxon>Amygdaloideae</taxon>
        <taxon>Amygdaleae</taxon>
        <taxon>Prunus</taxon>
    </lineage>
</organism>